<feature type="compositionally biased region" description="Basic residues" evidence="1">
    <location>
        <begin position="93"/>
        <end position="110"/>
    </location>
</feature>
<name>A0A804LMJ3_MAIZE</name>
<feature type="compositionally biased region" description="Basic residues" evidence="1">
    <location>
        <begin position="186"/>
        <end position="209"/>
    </location>
</feature>
<protein>
    <submittedName>
        <fullName evidence="2">Uncharacterized protein</fullName>
    </submittedName>
</protein>
<feature type="compositionally biased region" description="Basic and acidic residues" evidence="1">
    <location>
        <begin position="210"/>
        <end position="219"/>
    </location>
</feature>
<evidence type="ECO:0000313" key="2">
    <source>
        <dbReference type="EnsemblPlants" id="Zm00001eb021720_P001"/>
    </source>
</evidence>
<evidence type="ECO:0000256" key="1">
    <source>
        <dbReference type="SAM" id="MobiDB-lite"/>
    </source>
</evidence>
<reference evidence="3" key="1">
    <citation type="submission" date="2015-12" db="EMBL/GenBank/DDBJ databases">
        <title>Update maize B73 reference genome by single molecule sequencing technologies.</title>
        <authorList>
            <consortium name="Maize Genome Sequencing Project"/>
            <person name="Ware D."/>
        </authorList>
    </citation>
    <scope>NUCLEOTIDE SEQUENCE [LARGE SCALE GENOMIC DNA]</scope>
    <source>
        <strain evidence="3">cv. B73</strain>
    </source>
</reference>
<feature type="compositionally biased region" description="Basic residues" evidence="1">
    <location>
        <begin position="232"/>
        <end position="244"/>
    </location>
</feature>
<accession>A0A804LMJ3</accession>
<organism evidence="2 3">
    <name type="scientific">Zea mays</name>
    <name type="common">Maize</name>
    <dbReference type="NCBI Taxonomy" id="4577"/>
    <lineage>
        <taxon>Eukaryota</taxon>
        <taxon>Viridiplantae</taxon>
        <taxon>Streptophyta</taxon>
        <taxon>Embryophyta</taxon>
        <taxon>Tracheophyta</taxon>
        <taxon>Spermatophyta</taxon>
        <taxon>Magnoliopsida</taxon>
        <taxon>Liliopsida</taxon>
        <taxon>Poales</taxon>
        <taxon>Poaceae</taxon>
        <taxon>PACMAD clade</taxon>
        <taxon>Panicoideae</taxon>
        <taxon>Andropogonodae</taxon>
        <taxon>Andropogoneae</taxon>
        <taxon>Tripsacinae</taxon>
        <taxon>Zea</taxon>
    </lineage>
</organism>
<gene>
    <name evidence="2" type="primary">LOC541841</name>
</gene>
<dbReference type="AlphaFoldDB" id="A0A804LMJ3"/>
<dbReference type="InParanoid" id="A0A804LMJ3"/>
<feature type="compositionally biased region" description="Low complexity" evidence="1">
    <location>
        <begin position="220"/>
        <end position="231"/>
    </location>
</feature>
<sequence length="278" mass="30296">MTSQNRTETSDTLHISSARVSRRTEPKAGASNGGRQRPEGARRVDEPVRDPGPHRAQPEGPGVRVRGGGPRQQERAPPGIQPGAQERAGAPPRRPRHKRVPGHPAVHRRGVGGDGAGRASGRPLRARGGAVLGRVHRRQGGVGVAGDAVQVRERGGEGGGGGARPRGARRAGGRVPGLLQGEAVLRRRRHRVRGRRSRRVPRLVRGRRQDHREQAHRPGPDAAAGRVGGPVPRRRRGQGRRARRPRQDARVPADPARYELRQVRVFRRMNVCRAVHDL</sequence>
<reference evidence="2" key="3">
    <citation type="submission" date="2021-05" db="UniProtKB">
        <authorList>
            <consortium name="EnsemblPlants"/>
        </authorList>
    </citation>
    <scope>IDENTIFICATION</scope>
    <source>
        <strain evidence="2">cv. B73</strain>
    </source>
</reference>
<dbReference type="FunCoup" id="A0A804LMJ3">
    <property type="interactions" value="473"/>
</dbReference>
<proteinExistence type="predicted"/>
<dbReference type="EnsemblPlants" id="Zm00001eb021720_T001">
    <property type="protein sequence ID" value="Zm00001eb021720_P001"/>
    <property type="gene ID" value="Zm00001eb021720"/>
</dbReference>
<feature type="region of interest" description="Disordered" evidence="1">
    <location>
        <begin position="151"/>
        <end position="253"/>
    </location>
</feature>
<feature type="compositionally biased region" description="Polar residues" evidence="1">
    <location>
        <begin position="1"/>
        <end position="19"/>
    </location>
</feature>
<feature type="region of interest" description="Disordered" evidence="1">
    <location>
        <begin position="1"/>
        <end position="125"/>
    </location>
</feature>
<feature type="compositionally biased region" description="Basic and acidic residues" evidence="1">
    <location>
        <begin position="36"/>
        <end position="57"/>
    </location>
</feature>
<dbReference type="Proteomes" id="UP000007305">
    <property type="component" value="Chromosome 1"/>
</dbReference>
<keyword evidence="3" id="KW-1185">Reference proteome</keyword>
<dbReference type="Gramene" id="Zm00001eb021720_T001">
    <property type="protein sequence ID" value="Zm00001eb021720_P001"/>
    <property type="gene ID" value="Zm00001eb021720"/>
</dbReference>
<reference evidence="2" key="2">
    <citation type="submission" date="2019-07" db="EMBL/GenBank/DDBJ databases">
        <authorList>
            <person name="Seetharam A."/>
            <person name="Woodhouse M."/>
            <person name="Cannon E."/>
        </authorList>
    </citation>
    <scope>NUCLEOTIDE SEQUENCE [LARGE SCALE GENOMIC DNA]</scope>
    <source>
        <strain evidence="2">cv. B73</strain>
    </source>
</reference>
<evidence type="ECO:0000313" key="3">
    <source>
        <dbReference type="Proteomes" id="UP000007305"/>
    </source>
</evidence>